<reference evidence="3 4" key="1">
    <citation type="journal article" date="2018" name="Int. J. Syst. Evol. Microbiol.">
        <title>Bifidobacterium catulorum sp. nov., a novel taxon from the faeces of the baby common marmoset (Callithrix jacchus).</title>
        <authorList>
            <person name="Modesto M."/>
            <person name="Michelini S."/>
            <person name="Oki K."/>
            <person name="Biavati B."/>
            <person name="Watanabe K."/>
            <person name="Mattarelli P."/>
        </authorList>
    </citation>
    <scope>NUCLEOTIDE SEQUENCE [LARGE SCALE GENOMIC DNA]</scope>
    <source>
        <strain evidence="3 4">MRM 8.19</strain>
    </source>
</reference>
<evidence type="ECO:0000313" key="3">
    <source>
        <dbReference type="EMBL" id="PWG59502.1"/>
    </source>
</evidence>
<keyword evidence="1" id="KW-0472">Membrane</keyword>
<evidence type="ECO:0000256" key="1">
    <source>
        <dbReference type="SAM" id="Phobius"/>
    </source>
</evidence>
<keyword evidence="4" id="KW-1185">Reference proteome</keyword>
<keyword evidence="1" id="KW-1133">Transmembrane helix</keyword>
<feature type="domain" description="Putative Flp pilus-assembly TadG-like N-terminal" evidence="2">
    <location>
        <begin position="26"/>
        <end position="73"/>
    </location>
</feature>
<gene>
    <name evidence="3" type="ORF">DF200_07185</name>
</gene>
<name>A0A2U2MRP0_9BIFI</name>
<protein>
    <submittedName>
        <fullName evidence="3">Pilus assembly protein TadE</fullName>
    </submittedName>
</protein>
<dbReference type="InterPro" id="IPR028087">
    <property type="entry name" value="Tad_N"/>
</dbReference>
<sequence length="134" mass="13182">MGGARPRGFAMNNVAGLNAWTRSDEGSGTVVGVGLVMVAAVLLSAILAVGNVLYCRAVAQTAADHAALAAATALYESAGDPCVEGGSTAAANRARMTGCAIDGEDVTVTAAVSTRVPFVGDASARARAGPKDCG</sequence>
<dbReference type="AlphaFoldDB" id="A0A2U2MRP0"/>
<dbReference type="Pfam" id="PF13400">
    <property type="entry name" value="Tad"/>
    <property type="match status" value="1"/>
</dbReference>
<dbReference type="InterPro" id="IPR021202">
    <property type="entry name" value="Rv3654c-like"/>
</dbReference>
<dbReference type="Proteomes" id="UP000245753">
    <property type="component" value="Unassembled WGS sequence"/>
</dbReference>
<dbReference type="NCBIfam" id="TIGR03816">
    <property type="entry name" value="tadE_like_DECH"/>
    <property type="match status" value="1"/>
</dbReference>
<keyword evidence="1" id="KW-0812">Transmembrane</keyword>
<dbReference type="EMBL" id="QFFN01000019">
    <property type="protein sequence ID" value="PWG59502.1"/>
    <property type="molecule type" value="Genomic_DNA"/>
</dbReference>
<accession>A0A2U2MRP0</accession>
<feature type="transmembrane region" description="Helical" evidence="1">
    <location>
        <begin position="30"/>
        <end position="54"/>
    </location>
</feature>
<evidence type="ECO:0000313" key="4">
    <source>
        <dbReference type="Proteomes" id="UP000245753"/>
    </source>
</evidence>
<comment type="caution">
    <text evidence="3">The sequence shown here is derived from an EMBL/GenBank/DDBJ whole genome shotgun (WGS) entry which is preliminary data.</text>
</comment>
<organism evidence="3 4">
    <name type="scientific">Bifidobacterium catulorum</name>
    <dbReference type="NCBI Taxonomy" id="1630173"/>
    <lineage>
        <taxon>Bacteria</taxon>
        <taxon>Bacillati</taxon>
        <taxon>Actinomycetota</taxon>
        <taxon>Actinomycetes</taxon>
        <taxon>Bifidobacteriales</taxon>
        <taxon>Bifidobacteriaceae</taxon>
        <taxon>Bifidobacterium</taxon>
    </lineage>
</organism>
<proteinExistence type="predicted"/>
<evidence type="ECO:0000259" key="2">
    <source>
        <dbReference type="Pfam" id="PF13400"/>
    </source>
</evidence>